<dbReference type="SUPFAM" id="SSF48008">
    <property type="entry name" value="GntR ligand-binding domain-like"/>
    <property type="match status" value="1"/>
</dbReference>
<dbReference type="Pfam" id="PF00392">
    <property type="entry name" value="GntR"/>
    <property type="match status" value="1"/>
</dbReference>
<evidence type="ECO:0000313" key="6">
    <source>
        <dbReference type="EMBL" id="RAK60390.1"/>
    </source>
</evidence>
<feature type="domain" description="HTH gntR-type" evidence="5">
    <location>
        <begin position="28"/>
        <end position="95"/>
    </location>
</feature>
<name>A0A328AZ54_9CAUL</name>
<dbReference type="SUPFAM" id="SSF46785">
    <property type="entry name" value="Winged helix' DNA-binding domain"/>
    <property type="match status" value="1"/>
</dbReference>
<dbReference type="PANTHER" id="PTHR43537">
    <property type="entry name" value="TRANSCRIPTIONAL REGULATOR, GNTR FAMILY"/>
    <property type="match status" value="1"/>
</dbReference>
<proteinExistence type="predicted"/>
<evidence type="ECO:0000256" key="3">
    <source>
        <dbReference type="ARBA" id="ARBA00023163"/>
    </source>
</evidence>
<organism evidence="6 7">
    <name type="scientific">Phenylobacterium hankyongense</name>
    <dbReference type="NCBI Taxonomy" id="1813876"/>
    <lineage>
        <taxon>Bacteria</taxon>
        <taxon>Pseudomonadati</taxon>
        <taxon>Pseudomonadota</taxon>
        <taxon>Alphaproteobacteria</taxon>
        <taxon>Caulobacterales</taxon>
        <taxon>Caulobacteraceae</taxon>
        <taxon>Phenylobacterium</taxon>
    </lineage>
</organism>
<dbReference type="PRINTS" id="PR00035">
    <property type="entry name" value="HTHGNTR"/>
</dbReference>
<keyword evidence="3" id="KW-0804">Transcription</keyword>
<dbReference type="Gene3D" id="1.10.10.10">
    <property type="entry name" value="Winged helix-like DNA-binding domain superfamily/Winged helix DNA-binding domain"/>
    <property type="match status" value="1"/>
</dbReference>
<comment type="caution">
    <text evidence="6">The sequence shown here is derived from an EMBL/GenBank/DDBJ whole genome shotgun (WGS) entry which is preliminary data.</text>
</comment>
<dbReference type="EMBL" id="QFYP01000001">
    <property type="protein sequence ID" value="RAK60390.1"/>
    <property type="molecule type" value="Genomic_DNA"/>
</dbReference>
<evidence type="ECO:0000313" key="7">
    <source>
        <dbReference type="Proteomes" id="UP000249842"/>
    </source>
</evidence>
<dbReference type="SMART" id="SM00345">
    <property type="entry name" value="HTH_GNTR"/>
    <property type="match status" value="1"/>
</dbReference>
<accession>A0A328AZ54</accession>
<evidence type="ECO:0000259" key="5">
    <source>
        <dbReference type="PROSITE" id="PS50949"/>
    </source>
</evidence>
<dbReference type="InterPro" id="IPR036388">
    <property type="entry name" value="WH-like_DNA-bd_sf"/>
</dbReference>
<evidence type="ECO:0000256" key="2">
    <source>
        <dbReference type="ARBA" id="ARBA00023125"/>
    </source>
</evidence>
<dbReference type="Pfam" id="PF07729">
    <property type="entry name" value="FCD"/>
    <property type="match status" value="1"/>
</dbReference>
<reference evidence="7" key="1">
    <citation type="submission" date="2018-05" db="EMBL/GenBank/DDBJ databases">
        <authorList>
            <person name="Li X."/>
        </authorList>
    </citation>
    <scope>NUCLEOTIDE SEQUENCE [LARGE SCALE GENOMIC DNA]</scope>
    <source>
        <strain evidence="7">HKS-05</strain>
    </source>
</reference>
<dbReference type="InterPro" id="IPR036390">
    <property type="entry name" value="WH_DNA-bd_sf"/>
</dbReference>
<keyword evidence="7" id="KW-1185">Reference proteome</keyword>
<dbReference type="InterPro" id="IPR011711">
    <property type="entry name" value="GntR_C"/>
</dbReference>
<dbReference type="OrthoDB" id="8114900at2"/>
<dbReference type="PROSITE" id="PS50949">
    <property type="entry name" value="HTH_GNTR"/>
    <property type="match status" value="1"/>
</dbReference>
<dbReference type="SMART" id="SM00895">
    <property type="entry name" value="FCD"/>
    <property type="match status" value="1"/>
</dbReference>
<sequence length="251" mass="27984">MPTGRTALRGPKPKTPPAGESKAKPQKGWMHKDAVTALREMILSGELEPGEQLREVTLAQRLGMSRTPVREAFRTLAAEGLVLRLPHRSVVVAELDESESIDVFAVLGTLEALAGQLACERMTAEQMELLGKLQADLERHFEAMDRTSYTQTNRAIHELMVEASQNSSLILVWRLTVPRAERARTINTLDRERWGAALEQHRGIFAALTNRDAPLLSRLMQDHFAQGVIERISQSQNRPRVRVRARSAGAA</sequence>
<dbReference type="Proteomes" id="UP000249842">
    <property type="component" value="Unassembled WGS sequence"/>
</dbReference>
<dbReference type="InterPro" id="IPR000524">
    <property type="entry name" value="Tscrpt_reg_HTH_GntR"/>
</dbReference>
<dbReference type="GO" id="GO:0003677">
    <property type="term" value="F:DNA binding"/>
    <property type="evidence" value="ECO:0007669"/>
    <property type="project" value="UniProtKB-KW"/>
</dbReference>
<dbReference type="GO" id="GO:0003700">
    <property type="term" value="F:DNA-binding transcription factor activity"/>
    <property type="evidence" value="ECO:0007669"/>
    <property type="project" value="InterPro"/>
</dbReference>
<evidence type="ECO:0000256" key="4">
    <source>
        <dbReference type="SAM" id="MobiDB-lite"/>
    </source>
</evidence>
<evidence type="ECO:0000256" key="1">
    <source>
        <dbReference type="ARBA" id="ARBA00023015"/>
    </source>
</evidence>
<dbReference type="Gene3D" id="1.20.120.530">
    <property type="entry name" value="GntR ligand-binding domain-like"/>
    <property type="match status" value="1"/>
</dbReference>
<keyword evidence="1" id="KW-0805">Transcription regulation</keyword>
<keyword evidence="2" id="KW-0238">DNA-binding</keyword>
<gene>
    <name evidence="6" type="ORF">DJ021_11525</name>
</gene>
<dbReference type="AlphaFoldDB" id="A0A328AZ54"/>
<feature type="region of interest" description="Disordered" evidence="4">
    <location>
        <begin position="1"/>
        <end position="30"/>
    </location>
</feature>
<protein>
    <submittedName>
        <fullName evidence="6">GntR family transcriptional regulator</fullName>
    </submittedName>
</protein>
<dbReference type="InterPro" id="IPR008920">
    <property type="entry name" value="TF_FadR/GntR_C"/>
</dbReference>
<dbReference type="CDD" id="cd07377">
    <property type="entry name" value="WHTH_GntR"/>
    <property type="match status" value="1"/>
</dbReference>
<dbReference type="PANTHER" id="PTHR43537:SF50">
    <property type="entry name" value="TRANSCRIPTIONAL REGULATORY PROTEIN"/>
    <property type="match status" value="1"/>
</dbReference>